<proteinExistence type="predicted"/>
<dbReference type="Pfam" id="PF04367">
    <property type="entry name" value="DUF502"/>
    <property type="match status" value="1"/>
</dbReference>
<dbReference type="PANTHER" id="PTHR31876:SF26">
    <property type="entry name" value="PROTEIN LIKE COV 2"/>
    <property type="match status" value="1"/>
</dbReference>
<organism evidence="2 3">
    <name type="scientific">Magnetospirillum aberrantis SpK</name>
    <dbReference type="NCBI Taxonomy" id="908842"/>
    <lineage>
        <taxon>Bacteria</taxon>
        <taxon>Pseudomonadati</taxon>
        <taxon>Pseudomonadota</taxon>
        <taxon>Alphaproteobacteria</taxon>
        <taxon>Rhodospirillales</taxon>
        <taxon>Rhodospirillaceae</taxon>
        <taxon>Magnetospirillum</taxon>
    </lineage>
</organism>
<evidence type="ECO:0000313" key="3">
    <source>
        <dbReference type="Proteomes" id="UP000480684"/>
    </source>
</evidence>
<keyword evidence="1" id="KW-1133">Transmembrane helix</keyword>
<dbReference type="RefSeq" id="WP_163676959.1">
    <property type="nucleotide sequence ID" value="NZ_JAAIYP010000034.1"/>
</dbReference>
<evidence type="ECO:0000256" key="1">
    <source>
        <dbReference type="SAM" id="Phobius"/>
    </source>
</evidence>
<dbReference type="EMBL" id="JAAIYP010000034">
    <property type="protein sequence ID" value="NFV79837.1"/>
    <property type="molecule type" value="Genomic_DNA"/>
</dbReference>
<keyword evidence="1" id="KW-0812">Transmembrane</keyword>
<accession>A0A7C9QTD3</accession>
<dbReference type="PANTHER" id="PTHR31876">
    <property type="entry name" value="COV-LIKE PROTEIN 1"/>
    <property type="match status" value="1"/>
</dbReference>
<dbReference type="Proteomes" id="UP000480684">
    <property type="component" value="Unassembled WGS sequence"/>
</dbReference>
<evidence type="ECO:0000313" key="2">
    <source>
        <dbReference type="EMBL" id="NFV79837.1"/>
    </source>
</evidence>
<dbReference type="AlphaFoldDB" id="A0A7C9QTD3"/>
<keyword evidence="1" id="KW-0472">Membrane</keyword>
<comment type="caution">
    <text evidence="2">The sequence shown here is derived from an EMBL/GenBank/DDBJ whole genome shotgun (WGS) entry which is preliminary data.</text>
</comment>
<dbReference type="InterPro" id="IPR007462">
    <property type="entry name" value="COV1-like"/>
</dbReference>
<reference evidence="2 3" key="1">
    <citation type="submission" date="2020-02" db="EMBL/GenBank/DDBJ databases">
        <authorList>
            <person name="Dziuba M."/>
            <person name="Kuznetsov B."/>
            <person name="Mardanov A."/>
            <person name="Ravin N."/>
            <person name="Grouzdev D."/>
        </authorList>
    </citation>
    <scope>NUCLEOTIDE SEQUENCE [LARGE SCALE GENOMIC DNA]</scope>
    <source>
        <strain evidence="2 3">SpK</strain>
    </source>
</reference>
<gene>
    <name evidence="2" type="ORF">G4223_06905</name>
</gene>
<feature type="transmembrane region" description="Helical" evidence="1">
    <location>
        <begin position="30"/>
        <end position="53"/>
    </location>
</feature>
<keyword evidence="3" id="KW-1185">Reference proteome</keyword>
<name>A0A7C9QTD3_9PROT</name>
<protein>
    <submittedName>
        <fullName evidence="2">DUF502 domain-containing protein</fullName>
    </submittedName>
</protein>
<sequence>MTSQTPEISPPPPEPEKLPWHLTLLGRLRAYFFAGILVTAPVSITFYLAWKFILFMDDQVSPLIPPAFNPKNWGIPGFGLVAVVVSLTLVGALTAGFFGRVLVRLYDTVLERMPVLRGIYSAVKQIFETMLAQKANAFREVALIEYPRKGIWTLAFITGTPKGQLRSCFDDEMVNVFVPTTPNPTSGFLLFLPKRDVRILDMSVEDGIKMVVSTGIITPSEKPQVSPNARS</sequence>
<feature type="transmembrane region" description="Helical" evidence="1">
    <location>
        <begin position="73"/>
        <end position="103"/>
    </location>
</feature>